<dbReference type="STRING" id="1317121.ATO11_15690"/>
<dbReference type="InterPro" id="IPR015813">
    <property type="entry name" value="Pyrv/PenolPyrv_kinase-like_dom"/>
</dbReference>
<sequence>MKDDPGSRFRALHVRGQPLVMPNPWDAGSARMMAAMGAQALGTSSAALAFTLGYTDGHGIDRDTHLAHAQDLVAATGLPVSGDFENGYGDAPEDVADIVRLAAEAGLAGIGIEDTALPGTAPYPFDLAVERIRAALSAARALPRDFVVTARTDVVLLGTADADEALRRLQAFDEAGADCLYAPMGSGMDIQARICATCRAPVNVLVTGAFAAESRDSLARIGAARISFGSGALRAVAQTLHDVSAAALGPEGRFDPLARALPFATLDPMLRGS</sequence>
<dbReference type="AlphaFoldDB" id="A0A0L1JNC1"/>
<dbReference type="Proteomes" id="UP000036938">
    <property type="component" value="Unassembled WGS sequence"/>
</dbReference>
<reference evidence="1 2" key="1">
    <citation type="journal article" date="2015" name="Int. J. Syst. Evol. Microbiol.">
        <title>Aestuariivita atlantica sp. nov., isolated from deep sea sediment of the Atlantic Ocean.</title>
        <authorList>
            <person name="Li G."/>
            <person name="Lai Q."/>
            <person name="Du Y."/>
            <person name="Liu X."/>
            <person name="Sun F."/>
            <person name="Shao Z."/>
        </authorList>
    </citation>
    <scope>NUCLEOTIDE SEQUENCE [LARGE SCALE GENOMIC DNA]</scope>
    <source>
        <strain evidence="1 2">22II-S11-z3</strain>
    </source>
</reference>
<name>A0A0L1JNC1_9RHOB</name>
<dbReference type="RefSeq" id="WP_050531850.1">
    <property type="nucleotide sequence ID" value="NZ_AQQZ01000007.1"/>
</dbReference>
<proteinExistence type="predicted"/>
<dbReference type="Gene3D" id="3.20.20.60">
    <property type="entry name" value="Phosphoenolpyruvate-binding domains"/>
    <property type="match status" value="1"/>
</dbReference>
<dbReference type="SUPFAM" id="SSF51621">
    <property type="entry name" value="Phosphoenolpyruvate/pyruvate domain"/>
    <property type="match status" value="1"/>
</dbReference>
<dbReference type="PANTHER" id="PTHR42905">
    <property type="entry name" value="PHOSPHOENOLPYRUVATE CARBOXYLASE"/>
    <property type="match status" value="1"/>
</dbReference>
<protein>
    <submittedName>
        <fullName evidence="1">PEP phosphonomutase</fullName>
    </submittedName>
</protein>
<evidence type="ECO:0000313" key="2">
    <source>
        <dbReference type="Proteomes" id="UP000036938"/>
    </source>
</evidence>
<dbReference type="OrthoDB" id="9785398at2"/>
<evidence type="ECO:0000313" key="1">
    <source>
        <dbReference type="EMBL" id="KNG92898.1"/>
    </source>
</evidence>
<comment type="caution">
    <text evidence="1">The sequence shown here is derived from an EMBL/GenBank/DDBJ whole genome shotgun (WGS) entry which is preliminary data.</text>
</comment>
<dbReference type="GO" id="GO:0003824">
    <property type="term" value="F:catalytic activity"/>
    <property type="evidence" value="ECO:0007669"/>
    <property type="project" value="InterPro"/>
</dbReference>
<dbReference type="PATRIC" id="fig|1317121.7.peg.3862"/>
<dbReference type="Pfam" id="PF13714">
    <property type="entry name" value="PEP_mutase"/>
    <property type="match status" value="1"/>
</dbReference>
<dbReference type="InterPro" id="IPR040442">
    <property type="entry name" value="Pyrv_kinase-like_dom_sf"/>
</dbReference>
<keyword evidence="2" id="KW-1185">Reference proteome</keyword>
<organism evidence="1 2">
    <name type="scientific">Pseudaestuariivita atlantica</name>
    <dbReference type="NCBI Taxonomy" id="1317121"/>
    <lineage>
        <taxon>Bacteria</taxon>
        <taxon>Pseudomonadati</taxon>
        <taxon>Pseudomonadota</taxon>
        <taxon>Alphaproteobacteria</taxon>
        <taxon>Rhodobacterales</taxon>
        <taxon>Paracoccaceae</taxon>
        <taxon>Pseudaestuariivita</taxon>
    </lineage>
</organism>
<dbReference type="InterPro" id="IPR039556">
    <property type="entry name" value="ICL/PEPM"/>
</dbReference>
<dbReference type="PANTHER" id="PTHR42905:SF16">
    <property type="entry name" value="CARBOXYPHOSPHONOENOLPYRUVATE PHOSPHONOMUTASE-LIKE PROTEIN (AFU_ORTHOLOGUE AFUA_5G07230)"/>
    <property type="match status" value="1"/>
</dbReference>
<dbReference type="EMBL" id="AQQZ01000007">
    <property type="protein sequence ID" value="KNG92898.1"/>
    <property type="molecule type" value="Genomic_DNA"/>
</dbReference>
<gene>
    <name evidence="1" type="ORF">ATO11_15690</name>
</gene>
<accession>A0A0L1JNC1</accession>
<dbReference type="CDD" id="cd00377">
    <property type="entry name" value="ICL_PEPM"/>
    <property type="match status" value="1"/>
</dbReference>